<dbReference type="PANTHER" id="PTHR10814:SF21">
    <property type="entry name" value="PROTEIN GROUCHO"/>
    <property type="match status" value="1"/>
</dbReference>
<dbReference type="PROSITE" id="PS50294">
    <property type="entry name" value="WD_REPEATS_REGION"/>
    <property type="match status" value="1"/>
</dbReference>
<dbReference type="PROSITE" id="PS50082">
    <property type="entry name" value="WD_REPEATS_2"/>
    <property type="match status" value="2"/>
</dbReference>
<evidence type="ECO:0000256" key="1">
    <source>
        <dbReference type="ARBA" id="ARBA00005969"/>
    </source>
</evidence>
<evidence type="ECO:0000256" key="2">
    <source>
        <dbReference type="PROSITE-ProRule" id="PRU00221"/>
    </source>
</evidence>
<comment type="similarity">
    <text evidence="1">Belongs to the WD repeat Groucho/TLE family.</text>
</comment>
<dbReference type="Proteomes" id="UP000887572">
    <property type="component" value="Unplaced"/>
</dbReference>
<evidence type="ECO:0000313" key="4">
    <source>
        <dbReference type="WBParaSite" id="Gr19_v10_g4433.t1"/>
    </source>
</evidence>
<feature type="repeat" description="WD" evidence="2">
    <location>
        <begin position="286"/>
        <end position="328"/>
    </location>
</feature>
<dbReference type="InterPro" id="IPR009146">
    <property type="entry name" value="Groucho_enhance"/>
</dbReference>
<feature type="repeat" description="WD" evidence="2">
    <location>
        <begin position="379"/>
        <end position="410"/>
    </location>
</feature>
<sequence>MDQFALMQSDQKALLDRLNALEQKQQMATTAEQQKADQKGLHLPFHNAALTAFGGGRFAANLNSLQMFHGGLPTGNAALPLGTAATKGKPPATYAFKMCPPGKSMMMPVKFPADASHGVDVPKSLKRIGNLPHGSVVCAVTMAQNGRHVFTGGKGAVKMWDIGERLGLVATSSTTAAADGTNDGRVGMAGSAEPWRPVNTFKCLTDCYVRSCKLFPDASTLIVGGETRTICVWDLNSEKVKTSFDCEAEACYALAITPDCRLCFTCCSNGSVGIWDLQNVQKIGQLDGHTDGASCVDLSGPGGVRLWTGGLDSSVRCWDIGARAELNKYSLESEVFSLSCCPTDDWVAMGMENNNVEVLHMMNNNRQQQQQQEVEKYMLDDHQSFVLSVKFAHSGKWFVSTGRDNVVNCWRTPYGYRLLNSKQNDSVLCCDISRDDQFASDRLRRQNGISLRIDLLRGDGRRAPFDVVVLFSYRIPIL</sequence>
<organism evidence="3 4">
    <name type="scientific">Globodera rostochiensis</name>
    <name type="common">Golden nematode worm</name>
    <name type="synonym">Heterodera rostochiensis</name>
    <dbReference type="NCBI Taxonomy" id="31243"/>
    <lineage>
        <taxon>Eukaryota</taxon>
        <taxon>Metazoa</taxon>
        <taxon>Ecdysozoa</taxon>
        <taxon>Nematoda</taxon>
        <taxon>Chromadorea</taxon>
        <taxon>Rhabditida</taxon>
        <taxon>Tylenchina</taxon>
        <taxon>Tylenchomorpha</taxon>
        <taxon>Tylenchoidea</taxon>
        <taxon>Heteroderidae</taxon>
        <taxon>Heteroderinae</taxon>
        <taxon>Globodera</taxon>
    </lineage>
</organism>
<accession>A0A914HVQ9</accession>
<dbReference type="GO" id="GO:0003714">
    <property type="term" value="F:transcription corepressor activity"/>
    <property type="evidence" value="ECO:0007669"/>
    <property type="project" value="TreeGrafter"/>
</dbReference>
<dbReference type="GO" id="GO:0005667">
    <property type="term" value="C:transcription regulator complex"/>
    <property type="evidence" value="ECO:0007669"/>
    <property type="project" value="TreeGrafter"/>
</dbReference>
<protein>
    <submittedName>
        <fullName evidence="4">Uncharacterized protein</fullName>
    </submittedName>
</protein>
<dbReference type="InterPro" id="IPR036322">
    <property type="entry name" value="WD40_repeat_dom_sf"/>
</dbReference>
<dbReference type="InterPro" id="IPR015943">
    <property type="entry name" value="WD40/YVTN_repeat-like_dom_sf"/>
</dbReference>
<evidence type="ECO:0000313" key="3">
    <source>
        <dbReference type="Proteomes" id="UP000887572"/>
    </source>
</evidence>
<dbReference type="SUPFAM" id="SSF50978">
    <property type="entry name" value="WD40 repeat-like"/>
    <property type="match status" value="1"/>
</dbReference>
<keyword evidence="3" id="KW-1185">Reference proteome</keyword>
<reference evidence="4" key="1">
    <citation type="submission" date="2022-11" db="UniProtKB">
        <authorList>
            <consortium name="WormBaseParasite"/>
        </authorList>
    </citation>
    <scope>IDENTIFICATION</scope>
</reference>
<name>A0A914HVQ9_GLORO</name>
<dbReference type="Gene3D" id="2.130.10.10">
    <property type="entry name" value="YVTN repeat-like/Quinoprotein amine dehydrogenase"/>
    <property type="match status" value="1"/>
</dbReference>
<keyword evidence="2" id="KW-0853">WD repeat</keyword>
<dbReference type="GO" id="GO:0090090">
    <property type="term" value="P:negative regulation of canonical Wnt signaling pathway"/>
    <property type="evidence" value="ECO:0007669"/>
    <property type="project" value="TreeGrafter"/>
</dbReference>
<proteinExistence type="inferred from homology"/>
<dbReference type="AlphaFoldDB" id="A0A914HVQ9"/>
<dbReference type="WBParaSite" id="Gr19_v10_g4433.t1">
    <property type="protein sequence ID" value="Gr19_v10_g4433.t1"/>
    <property type="gene ID" value="Gr19_v10_g4433"/>
</dbReference>
<dbReference type="PANTHER" id="PTHR10814">
    <property type="entry name" value="TRANSDUCIN-LIKE ENHANCER PROTEIN"/>
    <property type="match status" value="1"/>
</dbReference>
<dbReference type="Pfam" id="PF00400">
    <property type="entry name" value="WD40"/>
    <property type="match status" value="5"/>
</dbReference>
<dbReference type="SMART" id="SM00320">
    <property type="entry name" value="WD40"/>
    <property type="match status" value="5"/>
</dbReference>
<dbReference type="InterPro" id="IPR001680">
    <property type="entry name" value="WD40_rpt"/>
</dbReference>
<dbReference type="GO" id="GO:0005634">
    <property type="term" value="C:nucleus"/>
    <property type="evidence" value="ECO:0007669"/>
    <property type="project" value="InterPro"/>
</dbReference>